<sequence>MGFFGYISFMNIFFLDWDTKKCAEYHCDKHVVKMILETAQLLCGAHHVTHQAPTKYRPSTDQVPYKLSHKNHPCAIWTRESLSNYLYLCDLGLELCKEYTYRYGKRHKSQDVIEWCLTNKLNICDKGFTEPPKAMPDEYKVTDVIESYRNYYNGAKKDFAKWKNRDIPEWFNPASIVASDQQVVLV</sequence>
<evidence type="ECO:0000313" key="1">
    <source>
        <dbReference type="EMBL" id="CAB4130156.1"/>
    </source>
</evidence>
<accession>A0A6J5LA85</accession>
<dbReference type="EMBL" id="LR796235">
    <property type="protein sequence ID" value="CAB4130156.1"/>
    <property type="molecule type" value="Genomic_DNA"/>
</dbReference>
<gene>
    <name evidence="1" type="ORF">UFOVP117_283</name>
</gene>
<proteinExistence type="predicted"/>
<name>A0A6J5LA85_9CAUD</name>
<protein>
    <submittedName>
        <fullName evidence="1">Uncharacterized protein</fullName>
    </submittedName>
</protein>
<reference evidence="1" key="1">
    <citation type="submission" date="2020-04" db="EMBL/GenBank/DDBJ databases">
        <authorList>
            <person name="Chiriac C."/>
            <person name="Salcher M."/>
            <person name="Ghai R."/>
            <person name="Kavagutti S V."/>
        </authorList>
    </citation>
    <scope>NUCLEOTIDE SEQUENCE</scope>
</reference>
<organism evidence="1">
    <name type="scientific">uncultured Caudovirales phage</name>
    <dbReference type="NCBI Taxonomy" id="2100421"/>
    <lineage>
        <taxon>Viruses</taxon>
        <taxon>Duplodnaviria</taxon>
        <taxon>Heunggongvirae</taxon>
        <taxon>Uroviricota</taxon>
        <taxon>Caudoviricetes</taxon>
        <taxon>Peduoviridae</taxon>
        <taxon>Maltschvirus</taxon>
        <taxon>Maltschvirus maltsch</taxon>
    </lineage>
</organism>